<reference evidence="1" key="2">
    <citation type="journal article" date="2015" name="Data Brief">
        <title>Shoot transcriptome of the giant reed, Arundo donax.</title>
        <authorList>
            <person name="Barrero R.A."/>
            <person name="Guerrero F.D."/>
            <person name="Moolhuijzen P."/>
            <person name="Goolsby J.A."/>
            <person name="Tidwell J."/>
            <person name="Bellgard S.E."/>
            <person name="Bellgard M.I."/>
        </authorList>
    </citation>
    <scope>NUCLEOTIDE SEQUENCE</scope>
    <source>
        <tissue evidence="1">Shoot tissue taken approximately 20 cm above the soil surface</tissue>
    </source>
</reference>
<evidence type="ECO:0000313" key="1">
    <source>
        <dbReference type="EMBL" id="JAD63159.1"/>
    </source>
</evidence>
<reference evidence="1" key="1">
    <citation type="submission" date="2014-09" db="EMBL/GenBank/DDBJ databases">
        <authorList>
            <person name="Magalhaes I.L.F."/>
            <person name="Oliveira U."/>
            <person name="Santos F.R."/>
            <person name="Vidigal T.H.D.A."/>
            <person name="Brescovit A.D."/>
            <person name="Santos A.J."/>
        </authorList>
    </citation>
    <scope>NUCLEOTIDE SEQUENCE</scope>
    <source>
        <tissue evidence="1">Shoot tissue taken approximately 20 cm above the soil surface</tissue>
    </source>
</reference>
<sequence>MSYFDLKIWILARFSWLQFEKNLFDLIQFSCLLFIQSNMLC</sequence>
<accession>A0A0A9BGU0</accession>
<name>A0A0A9BGU0_ARUDO</name>
<proteinExistence type="predicted"/>
<dbReference type="AlphaFoldDB" id="A0A0A9BGU0"/>
<organism evidence="1">
    <name type="scientific">Arundo donax</name>
    <name type="common">Giant reed</name>
    <name type="synonym">Donax arundinaceus</name>
    <dbReference type="NCBI Taxonomy" id="35708"/>
    <lineage>
        <taxon>Eukaryota</taxon>
        <taxon>Viridiplantae</taxon>
        <taxon>Streptophyta</taxon>
        <taxon>Embryophyta</taxon>
        <taxon>Tracheophyta</taxon>
        <taxon>Spermatophyta</taxon>
        <taxon>Magnoliopsida</taxon>
        <taxon>Liliopsida</taxon>
        <taxon>Poales</taxon>
        <taxon>Poaceae</taxon>
        <taxon>PACMAD clade</taxon>
        <taxon>Arundinoideae</taxon>
        <taxon>Arundineae</taxon>
        <taxon>Arundo</taxon>
    </lineage>
</organism>
<dbReference type="EMBL" id="GBRH01234736">
    <property type="protein sequence ID" value="JAD63159.1"/>
    <property type="molecule type" value="Transcribed_RNA"/>
</dbReference>
<protein>
    <submittedName>
        <fullName evidence="1">Uncharacterized protein</fullName>
    </submittedName>
</protein>